<evidence type="ECO:0000256" key="1">
    <source>
        <dbReference type="SAM" id="MobiDB-lite"/>
    </source>
</evidence>
<feature type="domain" description="Fe2OG dioxygenase" evidence="2">
    <location>
        <begin position="180"/>
        <end position="284"/>
    </location>
</feature>
<dbReference type="EMBL" id="BFAD01000002">
    <property type="protein sequence ID" value="GBE78895.1"/>
    <property type="molecule type" value="Genomic_DNA"/>
</dbReference>
<dbReference type="Pfam" id="PF03171">
    <property type="entry name" value="2OG-FeII_Oxy"/>
    <property type="match status" value="2"/>
</dbReference>
<dbReference type="Pfam" id="PF14226">
    <property type="entry name" value="DIOX_N"/>
    <property type="match status" value="2"/>
</dbReference>
<dbReference type="Proteomes" id="UP000287166">
    <property type="component" value="Unassembled WGS sequence"/>
</dbReference>
<evidence type="ECO:0000313" key="4">
    <source>
        <dbReference type="Proteomes" id="UP000287166"/>
    </source>
</evidence>
<dbReference type="GeneID" id="38775812"/>
<dbReference type="STRING" id="139825.A0A401G9Q1"/>
<dbReference type="AlphaFoldDB" id="A0A401G9Q1"/>
<feature type="compositionally biased region" description="Basic residues" evidence="1">
    <location>
        <begin position="677"/>
        <end position="686"/>
    </location>
</feature>
<comment type="caution">
    <text evidence="3">The sequence shown here is derived from an EMBL/GenBank/DDBJ whole genome shotgun (WGS) entry which is preliminary data.</text>
</comment>
<name>A0A401G9Q1_9APHY</name>
<dbReference type="InterPro" id="IPR026992">
    <property type="entry name" value="DIOX_N"/>
</dbReference>
<proteinExistence type="predicted"/>
<feature type="region of interest" description="Disordered" evidence="1">
    <location>
        <begin position="677"/>
        <end position="705"/>
    </location>
</feature>
<sequence>MPGLATFPPFPENVPTHALLVVDFLLLKAGDAAEIDKLWKAATGLGFWYLKNHGADEEVNGMFDMGAETMALPLEEKMQFEQGDDGTSPGYKAAGANVTDETGALDSVEFINISKDDALAWPGKVHRSYPRTVNTRMEPTIAPFVRKALDVNLTIIDILEAKLGLQEGALAKRHSIDERSGSEARCIKSPPRPHGFSEDKAALGSHTDFGSLSFLHNRLGGLQVMVPGATQWQYPIPGHAICNIGDALTILSGGILMSNLHRVVPPPKEQGKFERWSVVFFTRPGNSIELRALAEESPIIAEAVAQAPAGKYQPGSTAKEWFARRVRNERRNNRTVFAGLYQRGTPSSITMPGLITIPPFPENVPMHPLLVVDYEKIKAGDEEEIDKLWKAATELGFWYLKNHGVEEEVNGMFDMGAETLSLPMEEKMKYEQGDEGMSCGYKAVGANATDDTGAPDAAEFINVAKDDALAWPAQVHRDYPATVYACMESTVVPFVHKSLEVNYTLVDVLNGRLGLPEGTLASKHKLEEHSASETRCIKTPPRQHGMTEDKAALGAHTDFGSLSFLHNRLGGLQVMVPGTTEWQYIKPIPGHAICNLGDAMTIFSGGILRSNLHRVVPAPKEQGIYERWSVVFFFRPGFSVELRALADESPLIAQAVAQAPEGKYSPGVTSKEWFTRRTKNQRMKNRKGPETYRASRGMEHQPYAV</sequence>
<feature type="compositionally biased region" description="Basic and acidic residues" evidence="1">
    <location>
        <begin position="524"/>
        <end position="536"/>
    </location>
</feature>
<dbReference type="SUPFAM" id="SSF51197">
    <property type="entry name" value="Clavaminate synthase-like"/>
    <property type="match status" value="2"/>
</dbReference>
<feature type="region of interest" description="Disordered" evidence="1">
    <location>
        <begin position="524"/>
        <end position="545"/>
    </location>
</feature>
<keyword evidence="4" id="KW-1185">Reference proteome</keyword>
<accession>A0A401G9Q1</accession>
<dbReference type="PROSITE" id="PS51471">
    <property type="entry name" value="FE2OG_OXY"/>
    <property type="match status" value="2"/>
</dbReference>
<dbReference type="PANTHER" id="PTHR47990">
    <property type="entry name" value="2-OXOGLUTARATE (2OG) AND FE(II)-DEPENDENT OXYGENASE SUPERFAMILY PROTEIN-RELATED"/>
    <property type="match status" value="1"/>
</dbReference>
<dbReference type="OrthoDB" id="406156at2759"/>
<dbReference type="RefSeq" id="XP_027609808.1">
    <property type="nucleotide sequence ID" value="XM_027754007.1"/>
</dbReference>
<dbReference type="InterPro" id="IPR044861">
    <property type="entry name" value="IPNS-like_FE2OG_OXY"/>
</dbReference>
<dbReference type="Gene3D" id="2.60.120.330">
    <property type="entry name" value="B-lactam Antibiotic, Isopenicillin N Synthase, Chain"/>
    <property type="match status" value="2"/>
</dbReference>
<reference evidence="3 4" key="1">
    <citation type="journal article" date="2018" name="Sci. Rep.">
        <title>Genome sequence of the cauliflower mushroom Sparassis crispa (Hanabiratake) and its association with beneficial usage.</title>
        <authorList>
            <person name="Kiyama R."/>
            <person name="Furutani Y."/>
            <person name="Kawaguchi K."/>
            <person name="Nakanishi T."/>
        </authorList>
    </citation>
    <scope>NUCLEOTIDE SEQUENCE [LARGE SCALE GENOMIC DNA]</scope>
</reference>
<gene>
    <name evidence="3" type="ORF">SCP_0200920</name>
</gene>
<dbReference type="InParanoid" id="A0A401G9Q1"/>
<dbReference type="InterPro" id="IPR027443">
    <property type="entry name" value="IPNS-like_sf"/>
</dbReference>
<dbReference type="InterPro" id="IPR050231">
    <property type="entry name" value="Iron_ascorbate_oxido_reductase"/>
</dbReference>
<dbReference type="InterPro" id="IPR005123">
    <property type="entry name" value="Oxoglu/Fe-dep_dioxygenase_dom"/>
</dbReference>
<protein>
    <recommendedName>
        <fullName evidence="2">Fe2OG dioxygenase domain-containing protein</fullName>
    </recommendedName>
</protein>
<evidence type="ECO:0000259" key="2">
    <source>
        <dbReference type="PROSITE" id="PS51471"/>
    </source>
</evidence>
<evidence type="ECO:0000313" key="3">
    <source>
        <dbReference type="EMBL" id="GBE78895.1"/>
    </source>
</evidence>
<feature type="domain" description="Fe2OG dioxygenase" evidence="2">
    <location>
        <begin position="530"/>
        <end position="636"/>
    </location>
</feature>
<organism evidence="3 4">
    <name type="scientific">Sparassis crispa</name>
    <dbReference type="NCBI Taxonomy" id="139825"/>
    <lineage>
        <taxon>Eukaryota</taxon>
        <taxon>Fungi</taxon>
        <taxon>Dikarya</taxon>
        <taxon>Basidiomycota</taxon>
        <taxon>Agaricomycotina</taxon>
        <taxon>Agaricomycetes</taxon>
        <taxon>Polyporales</taxon>
        <taxon>Sparassidaceae</taxon>
        <taxon>Sparassis</taxon>
    </lineage>
</organism>